<feature type="transmembrane region" description="Helical" evidence="10">
    <location>
        <begin position="121"/>
        <end position="154"/>
    </location>
</feature>
<feature type="transmembrane region" description="Helical" evidence="10">
    <location>
        <begin position="60"/>
        <end position="85"/>
    </location>
</feature>
<evidence type="ECO:0000256" key="9">
    <source>
        <dbReference type="ARBA" id="ARBA00023224"/>
    </source>
</evidence>
<evidence type="ECO:0000256" key="7">
    <source>
        <dbReference type="ARBA" id="ARBA00023136"/>
    </source>
</evidence>
<sequence>MIYIQTHFNLNRILMLAVGLWPYQRSKFIEFQMILFFGILTSFVIFQLTTLLTTECTPDFIIKVLSSSLYFSTLVIIYSAFWINIQSVKRLLERLQNIYTDITDDGEIAIIQRYGNNAKRFTFIIILFAICGVFTISFLSIWPCILGVILPLKASRSRSAMQVVTEYFIDQEKYFYLILLHMNVTIYIGATAVIATGTMLMGYLKHICGMFSIARYRIEQAMKFDTLQNTGLEDENVIYKKLIYAVDIHRKAIEFSEFLISSFEGSLFLLIGVGVSCVTLSLYGVISHKSDVAELLFHFTGTTCTLVCIFVVNYAAQNVTDHNNDVFTTVYNVKWYMAPLNIQKMMLFLLQRGTKVFNLNIGGVFVASLESAATLTSLSISYFTVLYSTRK</sequence>
<dbReference type="AlphaFoldDB" id="A0A3L8DMB1"/>
<reference evidence="11" key="1">
    <citation type="journal article" date="2018" name="Genome Res.">
        <title>The genomic architecture and molecular evolution of ant odorant receptors.</title>
        <authorList>
            <person name="McKenzie S.K."/>
            <person name="Kronauer D.J.C."/>
        </authorList>
    </citation>
    <scope>NUCLEOTIDE SEQUENCE [LARGE SCALE GENOMIC DNA]</scope>
    <source>
        <strain evidence="11">Clonal line C1</strain>
    </source>
</reference>
<dbReference type="GO" id="GO:0007165">
    <property type="term" value="P:signal transduction"/>
    <property type="evidence" value="ECO:0007669"/>
    <property type="project" value="UniProtKB-KW"/>
</dbReference>
<proteinExistence type="inferred from homology"/>
<dbReference type="GO" id="GO:0005886">
    <property type="term" value="C:plasma membrane"/>
    <property type="evidence" value="ECO:0007669"/>
    <property type="project" value="UniProtKB-SubCell"/>
</dbReference>
<evidence type="ECO:0000256" key="6">
    <source>
        <dbReference type="ARBA" id="ARBA00022989"/>
    </source>
</evidence>
<dbReference type="GO" id="GO:0004984">
    <property type="term" value="F:olfactory receptor activity"/>
    <property type="evidence" value="ECO:0007669"/>
    <property type="project" value="InterPro"/>
</dbReference>
<evidence type="ECO:0000313" key="11">
    <source>
        <dbReference type="EMBL" id="RLU21353.1"/>
    </source>
</evidence>
<keyword evidence="4 10" id="KW-0812">Transmembrane</keyword>
<comment type="caution">
    <text evidence="10">Lacks conserved residue(s) required for the propagation of feature annotation.</text>
</comment>
<evidence type="ECO:0000256" key="4">
    <source>
        <dbReference type="ARBA" id="ARBA00022692"/>
    </source>
</evidence>
<dbReference type="Pfam" id="PF02949">
    <property type="entry name" value="7tm_6"/>
    <property type="match status" value="1"/>
</dbReference>
<dbReference type="PANTHER" id="PTHR21137">
    <property type="entry name" value="ODORANT RECEPTOR"/>
    <property type="match status" value="1"/>
</dbReference>
<evidence type="ECO:0000256" key="10">
    <source>
        <dbReference type="RuleBase" id="RU351113"/>
    </source>
</evidence>
<protein>
    <recommendedName>
        <fullName evidence="10">Odorant receptor</fullName>
    </recommendedName>
</protein>
<keyword evidence="7 10" id="KW-0472">Membrane</keyword>
<evidence type="ECO:0000256" key="8">
    <source>
        <dbReference type="ARBA" id="ARBA00023170"/>
    </source>
</evidence>
<dbReference type="InterPro" id="IPR004117">
    <property type="entry name" value="7tm6_olfct_rcpt"/>
</dbReference>
<keyword evidence="8 10" id="KW-0675">Receptor</keyword>
<keyword evidence="5 10" id="KW-0552">Olfaction</keyword>
<keyword evidence="3 10" id="KW-0716">Sensory transduction</keyword>
<keyword evidence="2" id="KW-1003">Cell membrane</keyword>
<evidence type="ECO:0000256" key="2">
    <source>
        <dbReference type="ARBA" id="ARBA00022475"/>
    </source>
</evidence>
<gene>
    <name evidence="11" type="ORF">DMN91_005726</name>
</gene>
<dbReference type="OrthoDB" id="7543708at2759"/>
<accession>A0A3L8DMB1</accession>
<comment type="similarity">
    <text evidence="10">Belongs to the insect chemoreceptor superfamily. Heteromeric odorant receptor channel (TC 1.A.69) family.</text>
</comment>
<comment type="subcellular location">
    <subcellularLocation>
        <location evidence="1 10">Cell membrane</location>
        <topology evidence="1 10">Multi-pass membrane protein</topology>
    </subcellularLocation>
</comment>
<evidence type="ECO:0000256" key="5">
    <source>
        <dbReference type="ARBA" id="ARBA00022725"/>
    </source>
</evidence>
<dbReference type="EMBL" id="QOIP01000006">
    <property type="protein sequence ID" value="RLU21353.1"/>
    <property type="molecule type" value="Genomic_DNA"/>
</dbReference>
<feature type="transmembrane region" description="Helical" evidence="10">
    <location>
        <begin position="258"/>
        <end position="283"/>
    </location>
</feature>
<dbReference type="PANTHER" id="PTHR21137:SF35">
    <property type="entry name" value="ODORANT RECEPTOR 19A-RELATED"/>
    <property type="match status" value="1"/>
</dbReference>
<evidence type="ECO:0000256" key="1">
    <source>
        <dbReference type="ARBA" id="ARBA00004651"/>
    </source>
</evidence>
<keyword evidence="6 10" id="KW-1133">Transmembrane helix</keyword>
<dbReference type="GO" id="GO:0005549">
    <property type="term" value="F:odorant binding"/>
    <property type="evidence" value="ECO:0007669"/>
    <property type="project" value="InterPro"/>
</dbReference>
<comment type="caution">
    <text evidence="11">The sequence shown here is derived from an EMBL/GenBank/DDBJ whole genome shotgun (WGS) entry which is preliminary data.</text>
</comment>
<evidence type="ECO:0000256" key="3">
    <source>
        <dbReference type="ARBA" id="ARBA00022606"/>
    </source>
</evidence>
<feature type="transmembrane region" description="Helical" evidence="10">
    <location>
        <begin position="295"/>
        <end position="316"/>
    </location>
</feature>
<organism evidence="11">
    <name type="scientific">Ooceraea biroi</name>
    <name type="common">Clonal raider ant</name>
    <name type="synonym">Cerapachys biroi</name>
    <dbReference type="NCBI Taxonomy" id="2015173"/>
    <lineage>
        <taxon>Eukaryota</taxon>
        <taxon>Metazoa</taxon>
        <taxon>Ecdysozoa</taxon>
        <taxon>Arthropoda</taxon>
        <taxon>Hexapoda</taxon>
        <taxon>Insecta</taxon>
        <taxon>Pterygota</taxon>
        <taxon>Neoptera</taxon>
        <taxon>Endopterygota</taxon>
        <taxon>Hymenoptera</taxon>
        <taxon>Apocrita</taxon>
        <taxon>Aculeata</taxon>
        <taxon>Formicoidea</taxon>
        <taxon>Formicidae</taxon>
        <taxon>Dorylinae</taxon>
        <taxon>Ooceraea</taxon>
    </lineage>
</organism>
<name>A0A3L8DMB1_OOCBI</name>
<dbReference type="Proteomes" id="UP000279307">
    <property type="component" value="Chromosome 6"/>
</dbReference>
<reference evidence="11" key="2">
    <citation type="submission" date="2018-07" db="EMBL/GenBank/DDBJ databases">
        <authorList>
            <person name="Mckenzie S.K."/>
            <person name="Kronauer D.J.C."/>
        </authorList>
    </citation>
    <scope>NUCLEOTIDE SEQUENCE</scope>
    <source>
        <strain evidence="11">Clonal line C1</strain>
    </source>
</reference>
<keyword evidence="9 10" id="KW-0807">Transducer</keyword>
<feature type="transmembrane region" description="Helical" evidence="10">
    <location>
        <begin position="34"/>
        <end position="54"/>
    </location>
</feature>
<feature type="transmembrane region" description="Helical" evidence="10">
    <location>
        <begin position="174"/>
        <end position="204"/>
    </location>
</feature>